<sequence>MDFEVSGRRFHLPAELVDLVIYQLRDTISDIRNVRLTCKIFARSATRYIYNMFETPSPLLPAPDNTSRDTLLSWPLIDPPGYTSIKVLTSLTCATIRRLDGSEMLKLRDLIWAPHDHIETDRPSAIDGRLATMWGVTQETPVKLWLIHQWPSKEIYKAYCEGRYAADLAQYLDEIAPGCLLRSSTEFCTLPKVRRRRNPFFSGYGELRTLYFPSDMSYDQRRAFEKDMHVDPQWRERNPPFPLDTGMFCICWIQGLRLYKQTPAVAARLIIFWGDPQQKESWIQDVKTGETWSLGLGLVLSEEDLAPFGLLGIESEHCEFSSGPFA</sequence>
<dbReference type="EMBL" id="CP134186">
    <property type="protein sequence ID" value="WPB00947.1"/>
    <property type="molecule type" value="Genomic_DNA"/>
</dbReference>
<dbReference type="Proteomes" id="UP001302367">
    <property type="component" value="Chromosome 3"/>
</dbReference>
<protein>
    <recommendedName>
        <fullName evidence="3">F-box domain-containing protein</fullName>
    </recommendedName>
</protein>
<evidence type="ECO:0008006" key="3">
    <source>
        <dbReference type="Google" id="ProtNLM"/>
    </source>
</evidence>
<accession>A0ABZ0NN93</accession>
<reference evidence="1 2" key="1">
    <citation type="submission" date="2023-09" db="EMBL/GenBank/DDBJ databases">
        <title>Complete-Gapless Cercospora beticola genome.</title>
        <authorList>
            <person name="Wyatt N.A."/>
            <person name="Spanner R.E."/>
            <person name="Bolton M.D."/>
        </authorList>
    </citation>
    <scope>NUCLEOTIDE SEQUENCE [LARGE SCALE GENOMIC DNA]</scope>
    <source>
        <strain evidence="1">Cb09-40</strain>
    </source>
</reference>
<name>A0ABZ0NN93_CERBT</name>
<evidence type="ECO:0000313" key="2">
    <source>
        <dbReference type="Proteomes" id="UP001302367"/>
    </source>
</evidence>
<evidence type="ECO:0000313" key="1">
    <source>
        <dbReference type="EMBL" id="WPB00947.1"/>
    </source>
</evidence>
<dbReference type="GeneID" id="35427560"/>
<organism evidence="1 2">
    <name type="scientific">Cercospora beticola</name>
    <name type="common">Sugarbeet leaf spot fungus</name>
    <dbReference type="NCBI Taxonomy" id="122368"/>
    <lineage>
        <taxon>Eukaryota</taxon>
        <taxon>Fungi</taxon>
        <taxon>Dikarya</taxon>
        <taxon>Ascomycota</taxon>
        <taxon>Pezizomycotina</taxon>
        <taxon>Dothideomycetes</taxon>
        <taxon>Dothideomycetidae</taxon>
        <taxon>Mycosphaerellales</taxon>
        <taxon>Mycosphaerellaceae</taxon>
        <taxon>Cercospora</taxon>
    </lineage>
</organism>
<gene>
    <name evidence="1" type="ORF">RHO25_005567</name>
</gene>
<proteinExistence type="predicted"/>
<keyword evidence="2" id="KW-1185">Reference proteome</keyword>
<dbReference type="RefSeq" id="XP_065458743.1">
    <property type="nucleotide sequence ID" value="XM_065602671.1"/>
</dbReference>